<dbReference type="PROSITE" id="PS51375">
    <property type="entry name" value="PPR"/>
    <property type="match status" value="1"/>
</dbReference>
<evidence type="ECO:0000256" key="3">
    <source>
        <dbReference type="SAM" id="MobiDB-lite"/>
    </source>
</evidence>
<accession>A0A0H2S451</accession>
<sequence>MLPLALLDLVLSQSRLVQHTSHIRPTSLVKSFARTSHALAVQTNRVLYPGPSSVKYDTVPGRYEGADRSVSDPMASSKLTPSHPAALVRNLVKDLIELPVAESESLDGPIYTEDDLQQLYTDLLASPILEESTGVLTISEPLSEEEAKSTVQKVARRLQLLDISADPGISKETDFVQRLFSLQGFKDVELVDATPAEITGHVETSISDEPLHRAILARLNQVIPEIVGSRPEKGKHVPVLLLSSKEWEALVQECVSSEDYSSAEKALSLMKALDLQIPESVTDKVLNAYASAGNVESTLSFMTQFLQGEPTELQRDRLVKAHLRSASNQGVGTALQTLHDLESRGLNAPMKTYTRVITGLFRTKTSIGRAQAWDLFAHMRYVAHPQPDEFLYARMIGSCAIGPSQSQIWAQPERALDLWQEMRSSLGEGVIPDVYSYNAIISVCARSRKFAGEAFRLAREMLNAQRDAFGRPLMQPTRHTFRALVDGAKARGDLSRVRWILAEMLSMSTRVEVSEDTVRAPLVDDEVMMRVLQAYAAYKPPFMRSSTRVYDAEDVQPTDKAVGTEASETGKEVAEDKKGSFPSTPPQTSGEVVAEVTLLFDRIVQDRTHNPEEESRPATTRYFKHVGLSTRLLNSYLSVHYRHGSIVDAQKLFYGSTGANSEQSLYERLGVERSVRSFVEALERCAYPRDHSEHMTALAFAERLWVDAQHIVRTGPAYFSMGKDARWTERAWIAMIRVMASIGNLDRAMDLLRNFTSTYHPNLVRSVPSDLMRSPNARQSLTTTTPSTQTLGLSLPNSMLSTRISLFADRPLVRLSSPADDVSTKSGLADSTPPLLSFTDLELLHHRLVCEGPSRRKDIAYLKWVCSAYKGALKKRWESAVSTRASSNTEAIEK</sequence>
<evidence type="ECO:0000256" key="1">
    <source>
        <dbReference type="ARBA" id="ARBA00022737"/>
    </source>
</evidence>
<dbReference type="STRING" id="27342.A0A0H2S451"/>
<evidence type="ECO:0008006" key="6">
    <source>
        <dbReference type="Google" id="ProtNLM"/>
    </source>
</evidence>
<dbReference type="OrthoDB" id="5588846at2759"/>
<name>A0A0H2S451_9AGAM</name>
<dbReference type="InterPro" id="IPR051222">
    <property type="entry name" value="PPR/CCM1_RNA-binding"/>
</dbReference>
<dbReference type="AlphaFoldDB" id="A0A0H2S451"/>
<organism evidence="4 5">
    <name type="scientific">Schizopora paradoxa</name>
    <dbReference type="NCBI Taxonomy" id="27342"/>
    <lineage>
        <taxon>Eukaryota</taxon>
        <taxon>Fungi</taxon>
        <taxon>Dikarya</taxon>
        <taxon>Basidiomycota</taxon>
        <taxon>Agaricomycotina</taxon>
        <taxon>Agaricomycetes</taxon>
        <taxon>Hymenochaetales</taxon>
        <taxon>Schizoporaceae</taxon>
        <taxon>Schizopora</taxon>
    </lineage>
</organism>
<dbReference type="Proteomes" id="UP000053477">
    <property type="component" value="Unassembled WGS sequence"/>
</dbReference>
<dbReference type="InterPro" id="IPR002885">
    <property type="entry name" value="PPR_rpt"/>
</dbReference>
<keyword evidence="5" id="KW-1185">Reference proteome</keyword>
<keyword evidence="1" id="KW-0677">Repeat</keyword>
<dbReference type="PANTHER" id="PTHR47942">
    <property type="entry name" value="TETRATRICOPEPTIDE REPEAT (TPR)-LIKE SUPERFAMILY PROTEIN-RELATED"/>
    <property type="match status" value="1"/>
</dbReference>
<dbReference type="InParanoid" id="A0A0H2S451"/>
<evidence type="ECO:0000256" key="2">
    <source>
        <dbReference type="PROSITE-ProRule" id="PRU00708"/>
    </source>
</evidence>
<evidence type="ECO:0000313" key="5">
    <source>
        <dbReference type="Proteomes" id="UP000053477"/>
    </source>
</evidence>
<dbReference type="PANTHER" id="PTHR47942:SF63">
    <property type="entry name" value="PENTATRICOPEPTIDE REPEAT-CONTAINING PROTEIN"/>
    <property type="match status" value="1"/>
</dbReference>
<feature type="repeat" description="PPR" evidence="2">
    <location>
        <begin position="433"/>
        <end position="468"/>
    </location>
</feature>
<proteinExistence type="predicted"/>
<feature type="region of interest" description="Disordered" evidence="3">
    <location>
        <begin position="556"/>
        <end position="588"/>
    </location>
</feature>
<dbReference type="Gene3D" id="1.25.40.10">
    <property type="entry name" value="Tetratricopeptide repeat domain"/>
    <property type="match status" value="1"/>
</dbReference>
<dbReference type="EMBL" id="KQ085892">
    <property type="protein sequence ID" value="KLO18754.1"/>
    <property type="molecule type" value="Genomic_DNA"/>
</dbReference>
<reference evidence="4 5" key="1">
    <citation type="submission" date="2015-04" db="EMBL/GenBank/DDBJ databases">
        <title>Complete genome sequence of Schizopora paradoxa KUC8140, a cosmopolitan wood degrader in East Asia.</title>
        <authorList>
            <consortium name="DOE Joint Genome Institute"/>
            <person name="Min B."/>
            <person name="Park H."/>
            <person name="Jang Y."/>
            <person name="Kim J.-J."/>
            <person name="Kim K.H."/>
            <person name="Pangilinan J."/>
            <person name="Lipzen A."/>
            <person name="Riley R."/>
            <person name="Grigoriev I.V."/>
            <person name="Spatafora J.W."/>
            <person name="Choi I.-G."/>
        </authorList>
    </citation>
    <scope>NUCLEOTIDE SEQUENCE [LARGE SCALE GENOMIC DNA]</scope>
    <source>
        <strain evidence="4 5">KUC8140</strain>
    </source>
</reference>
<evidence type="ECO:0000313" key="4">
    <source>
        <dbReference type="EMBL" id="KLO18754.1"/>
    </source>
</evidence>
<feature type="compositionally biased region" description="Basic and acidic residues" evidence="3">
    <location>
        <begin position="568"/>
        <end position="579"/>
    </location>
</feature>
<gene>
    <name evidence="4" type="ORF">SCHPADRAFT_844714</name>
</gene>
<dbReference type="InterPro" id="IPR011990">
    <property type="entry name" value="TPR-like_helical_dom_sf"/>
</dbReference>
<protein>
    <recommendedName>
        <fullName evidence="6">Pentacotripeptide-repeat region of PRORP domain-containing protein</fullName>
    </recommendedName>
</protein>